<comment type="caution">
    <text evidence="1">The sequence shown here is derived from an EMBL/GenBank/DDBJ whole genome shotgun (WGS) entry which is preliminary data.</text>
</comment>
<evidence type="ECO:0000313" key="2">
    <source>
        <dbReference type="Proteomes" id="UP000324222"/>
    </source>
</evidence>
<reference evidence="1 2" key="1">
    <citation type="submission" date="2019-05" db="EMBL/GenBank/DDBJ databases">
        <title>Another draft genome of Portunus trituberculatus and its Hox gene families provides insights of decapod evolution.</title>
        <authorList>
            <person name="Jeong J.-H."/>
            <person name="Song I."/>
            <person name="Kim S."/>
            <person name="Choi T."/>
            <person name="Kim D."/>
            <person name="Ryu S."/>
            <person name="Kim W."/>
        </authorList>
    </citation>
    <scope>NUCLEOTIDE SEQUENCE [LARGE SCALE GENOMIC DNA]</scope>
    <source>
        <tissue evidence="1">Muscle</tissue>
    </source>
</reference>
<proteinExistence type="predicted"/>
<dbReference type="AlphaFoldDB" id="A0A5B7EFX4"/>
<organism evidence="1 2">
    <name type="scientific">Portunus trituberculatus</name>
    <name type="common">Swimming crab</name>
    <name type="synonym">Neptunus trituberculatus</name>
    <dbReference type="NCBI Taxonomy" id="210409"/>
    <lineage>
        <taxon>Eukaryota</taxon>
        <taxon>Metazoa</taxon>
        <taxon>Ecdysozoa</taxon>
        <taxon>Arthropoda</taxon>
        <taxon>Crustacea</taxon>
        <taxon>Multicrustacea</taxon>
        <taxon>Malacostraca</taxon>
        <taxon>Eumalacostraca</taxon>
        <taxon>Eucarida</taxon>
        <taxon>Decapoda</taxon>
        <taxon>Pleocyemata</taxon>
        <taxon>Brachyura</taxon>
        <taxon>Eubrachyura</taxon>
        <taxon>Portunoidea</taxon>
        <taxon>Portunidae</taxon>
        <taxon>Portuninae</taxon>
        <taxon>Portunus</taxon>
    </lineage>
</organism>
<keyword evidence="2" id="KW-1185">Reference proteome</keyword>
<evidence type="ECO:0000313" key="1">
    <source>
        <dbReference type="EMBL" id="MPC32126.1"/>
    </source>
</evidence>
<gene>
    <name evidence="1" type="ORF">E2C01_025430</name>
</gene>
<accession>A0A5B7EFX4</accession>
<dbReference type="EMBL" id="VSRR010002569">
    <property type="protein sequence ID" value="MPC32126.1"/>
    <property type="molecule type" value="Genomic_DNA"/>
</dbReference>
<name>A0A5B7EFX4_PORTR</name>
<protein>
    <submittedName>
        <fullName evidence="1">Uncharacterized protein</fullName>
    </submittedName>
</protein>
<dbReference type="Proteomes" id="UP000324222">
    <property type="component" value="Unassembled WGS sequence"/>
</dbReference>
<sequence>MASIRCCNVTTNSGTICGSSSPVGCPVARGSAGLSPVTPLSTPHRPLFTIALCPQLLVMLAPSPSFTIWQCSSSPLSSTSEPVSPYLFNSILEKQRYGFPMYFHLYPSKVYTCCTLIKEIQPQQAGFFHVGHED</sequence>